<comment type="caution">
    <text evidence="2">The sequence shown here is derived from an EMBL/GenBank/DDBJ whole genome shotgun (WGS) entry which is preliminary data.</text>
</comment>
<organism evidence="2 3">
    <name type="scientific">Diaporthe australafricana</name>
    <dbReference type="NCBI Taxonomy" id="127596"/>
    <lineage>
        <taxon>Eukaryota</taxon>
        <taxon>Fungi</taxon>
        <taxon>Dikarya</taxon>
        <taxon>Ascomycota</taxon>
        <taxon>Pezizomycotina</taxon>
        <taxon>Sordariomycetes</taxon>
        <taxon>Sordariomycetidae</taxon>
        <taxon>Diaporthales</taxon>
        <taxon>Diaporthaceae</taxon>
        <taxon>Diaporthe</taxon>
    </lineage>
</organism>
<evidence type="ECO:0000313" key="2">
    <source>
        <dbReference type="EMBL" id="KAL1859558.1"/>
    </source>
</evidence>
<feature type="domain" description="Asl1-like glycosyl hydrolase catalytic" evidence="1">
    <location>
        <begin position="27"/>
        <end position="247"/>
    </location>
</feature>
<sequence>MAPSKRGLGWPYDNEAGAFKPFEGAVKDHTLTWLFNWEMWKPKGFPAGLTYVPQVRTAAEAGKIDQFLGGLGKVSHFIGFNEPDHPGQANMSVSQAVQLWKQHVLPAKKKYGFKLGSPATTNSPAGKKWLQDFLRQLGGDAQIDFIVVHWYGLDVNNLKQFIEDMHKTFNKPLWLNEFACTTFGGKVPTQQDVEKFEREALKYLDGKAFVEKYAWFGAATNNGSMGGVATVNKLANNGNLTSVGKIYCAKSENVASVAAENVAANAVPDSKEVAIESVATEPVATEPVATEPVATEPVATEPVAIESIAAETAATDSLTAESVDAEAYPQIHLNIMSRAVAAPAKPGINLTNKGKKEETYQFFNNYWNGNGTAGANFDHPEKPTHLKPGQSTFVELPESFKGRVQRGKLIPATWVEFQLSASNDHKAWGNISLQQGYDGPAMIRSTDGTNNSIGFTNDIMPNAPKAARQKRSDGKECLASTMGNWMGGPNQAAIDYENKVVGQKKAYIVGGSGTVVVNSKNKRLAVEFY</sequence>
<evidence type="ECO:0000259" key="1">
    <source>
        <dbReference type="Pfam" id="PF11790"/>
    </source>
</evidence>
<dbReference type="PANTHER" id="PTHR34154">
    <property type="entry name" value="ALKALI-SENSITIVE LINKAGE PROTEIN 1"/>
    <property type="match status" value="1"/>
</dbReference>
<dbReference type="SUPFAM" id="SSF51445">
    <property type="entry name" value="(Trans)glycosidases"/>
    <property type="match status" value="1"/>
</dbReference>
<reference evidence="2 3" key="1">
    <citation type="journal article" date="2024" name="IMA Fungus">
        <title>IMA Genome - F19 : A genome assembly and annotation guide to empower mycologists, including annotated draft genome sequences of Ceratocystis pirilliformis, Diaporthe australafricana, Fusarium ophioides, Paecilomyces lecythidis, and Sporothrix stenoceras.</title>
        <authorList>
            <person name="Aylward J."/>
            <person name="Wilson A.M."/>
            <person name="Visagie C.M."/>
            <person name="Spraker J."/>
            <person name="Barnes I."/>
            <person name="Buitendag C."/>
            <person name="Ceriani C."/>
            <person name="Del Mar Angel L."/>
            <person name="du Plessis D."/>
            <person name="Fuchs T."/>
            <person name="Gasser K."/>
            <person name="Kramer D."/>
            <person name="Li W."/>
            <person name="Munsamy K."/>
            <person name="Piso A."/>
            <person name="Price J.L."/>
            <person name="Sonnekus B."/>
            <person name="Thomas C."/>
            <person name="van der Nest A."/>
            <person name="van Dijk A."/>
            <person name="van Heerden A."/>
            <person name="van Vuuren N."/>
            <person name="Yilmaz N."/>
            <person name="Duong T.A."/>
            <person name="van der Merwe N.A."/>
            <person name="Wingfield M.J."/>
            <person name="Wingfield B.D."/>
        </authorList>
    </citation>
    <scope>NUCLEOTIDE SEQUENCE [LARGE SCALE GENOMIC DNA]</scope>
    <source>
        <strain evidence="2 3">CMW 18300</strain>
    </source>
</reference>
<dbReference type="EMBL" id="JAWRVE010000098">
    <property type="protein sequence ID" value="KAL1859558.1"/>
    <property type="molecule type" value="Genomic_DNA"/>
</dbReference>
<dbReference type="InterPro" id="IPR017853">
    <property type="entry name" value="GH"/>
</dbReference>
<name>A0ABR3WDQ5_9PEZI</name>
<protein>
    <recommendedName>
        <fullName evidence="1">Asl1-like glycosyl hydrolase catalytic domain-containing protein</fullName>
    </recommendedName>
</protein>
<dbReference type="Gene3D" id="2.60.110.10">
    <property type="entry name" value="Thaumatin"/>
    <property type="match status" value="1"/>
</dbReference>
<dbReference type="InterPro" id="IPR037176">
    <property type="entry name" value="Osmotin/thaumatin-like_sf"/>
</dbReference>
<dbReference type="Gene3D" id="3.20.20.80">
    <property type="entry name" value="Glycosidases"/>
    <property type="match status" value="1"/>
</dbReference>
<keyword evidence="3" id="KW-1185">Reference proteome</keyword>
<dbReference type="SUPFAM" id="SSF49870">
    <property type="entry name" value="Osmotin, thaumatin-like protein"/>
    <property type="match status" value="1"/>
</dbReference>
<proteinExistence type="predicted"/>
<gene>
    <name evidence="2" type="ORF">Daus18300_009559</name>
</gene>
<dbReference type="InterPro" id="IPR053183">
    <property type="entry name" value="ASL1"/>
</dbReference>
<dbReference type="Pfam" id="PF11790">
    <property type="entry name" value="Glyco_hydro_cc"/>
    <property type="match status" value="1"/>
</dbReference>
<evidence type="ECO:0000313" key="3">
    <source>
        <dbReference type="Proteomes" id="UP001583177"/>
    </source>
</evidence>
<dbReference type="InterPro" id="IPR024655">
    <property type="entry name" value="Asl1_glyco_hydro_catalytic"/>
</dbReference>
<dbReference type="PANTHER" id="PTHR34154:SF3">
    <property type="entry name" value="ALKALI-SENSITIVE LINKAGE PROTEIN 1"/>
    <property type="match status" value="1"/>
</dbReference>
<dbReference type="Proteomes" id="UP001583177">
    <property type="component" value="Unassembled WGS sequence"/>
</dbReference>
<accession>A0ABR3WDQ5</accession>